<dbReference type="Pfam" id="PF25298">
    <property type="entry name" value="Baculo_FP_2nd"/>
    <property type="match status" value="1"/>
</dbReference>
<evidence type="ECO:0000259" key="2">
    <source>
        <dbReference type="Pfam" id="PF25298"/>
    </source>
</evidence>
<comment type="caution">
    <text evidence="3">The sequence shown here is derived from an EMBL/GenBank/DDBJ whole genome shotgun (WGS) entry which is preliminary data.</text>
</comment>
<dbReference type="AlphaFoldDB" id="A0AAD7YYD9"/>
<dbReference type="EMBL" id="JARGEI010000004">
    <property type="protein sequence ID" value="KAJ8732566.1"/>
    <property type="molecule type" value="Genomic_DNA"/>
</dbReference>
<dbReference type="InterPro" id="IPR057251">
    <property type="entry name" value="FP_C"/>
</dbReference>
<keyword evidence="4" id="KW-1185">Reference proteome</keyword>
<reference evidence="3" key="1">
    <citation type="submission" date="2023-03" db="EMBL/GenBank/DDBJ databases">
        <title>Chromosome-level genomes of two armyworms, Mythimna separata and Mythimna loreyi, provide insights into the biosynthesis and reception of sex pheromones.</title>
        <authorList>
            <person name="Zhao H."/>
        </authorList>
    </citation>
    <scope>NUCLEOTIDE SEQUENCE</scope>
    <source>
        <strain evidence="3">BeijingLab</strain>
        <tissue evidence="3">Pupa</tissue>
    </source>
</reference>
<keyword evidence="1" id="KW-0175">Coiled coil</keyword>
<feature type="coiled-coil region" evidence="1">
    <location>
        <begin position="82"/>
        <end position="109"/>
    </location>
</feature>
<proteinExistence type="predicted"/>
<organism evidence="3 4">
    <name type="scientific">Mythimna separata</name>
    <name type="common">Oriental armyworm</name>
    <name type="synonym">Pseudaletia separata</name>
    <dbReference type="NCBI Taxonomy" id="271217"/>
    <lineage>
        <taxon>Eukaryota</taxon>
        <taxon>Metazoa</taxon>
        <taxon>Ecdysozoa</taxon>
        <taxon>Arthropoda</taxon>
        <taxon>Hexapoda</taxon>
        <taxon>Insecta</taxon>
        <taxon>Pterygota</taxon>
        <taxon>Neoptera</taxon>
        <taxon>Endopterygota</taxon>
        <taxon>Lepidoptera</taxon>
        <taxon>Glossata</taxon>
        <taxon>Ditrysia</taxon>
        <taxon>Noctuoidea</taxon>
        <taxon>Noctuidae</taxon>
        <taxon>Noctuinae</taxon>
        <taxon>Hadenini</taxon>
        <taxon>Mythimna</taxon>
    </lineage>
</organism>
<feature type="domain" description="FP protein C-terminal" evidence="2">
    <location>
        <begin position="241"/>
        <end position="292"/>
    </location>
</feature>
<gene>
    <name evidence="3" type="ORF">PYW07_015165</name>
</gene>
<evidence type="ECO:0000256" key="1">
    <source>
        <dbReference type="SAM" id="Coils"/>
    </source>
</evidence>
<evidence type="ECO:0000313" key="3">
    <source>
        <dbReference type="EMBL" id="KAJ8732566.1"/>
    </source>
</evidence>
<accession>A0AAD7YYD9</accession>
<sequence length="295" mass="34300">MDHSMNKSMSESEISTAGTLTTPPNFVFQRYKRGYGDMEDSLSKQLDLFREEIRKMLSSFTDKQEKKTQEINAKLHEIQQSNTDIEKSIEFLTAQNKDLHEKITRLEMQTKEDKNYISILENKIEDMQTESRKSNLVIKNVPRKKGETKEDLLEMAMCLFQSIQCSIKKHDIKDIYRVRGKTAEKQNTPIVVETGSTILKTESLKMAKAFNIKHQHKLSCKHMGFKTQEDTPVFISEHLTAKGSRLHFLARDLIKSGTYKFCWTAYGKVYVRKDENSPTIILRSEEQVHKLVLQK</sequence>
<evidence type="ECO:0000313" key="4">
    <source>
        <dbReference type="Proteomes" id="UP001231518"/>
    </source>
</evidence>
<protein>
    <recommendedName>
        <fullName evidence="2">FP protein C-terminal domain-containing protein</fullName>
    </recommendedName>
</protein>
<name>A0AAD7YYD9_MYTSE</name>
<dbReference type="Proteomes" id="UP001231518">
    <property type="component" value="Chromosome 6"/>
</dbReference>